<dbReference type="AlphaFoldDB" id="A4BHD9"/>
<feature type="region of interest" description="Disordered" evidence="1">
    <location>
        <begin position="65"/>
        <end position="91"/>
    </location>
</feature>
<proteinExistence type="predicted"/>
<evidence type="ECO:0000256" key="1">
    <source>
        <dbReference type="SAM" id="MobiDB-lite"/>
    </source>
</evidence>
<sequence>MMRAPQLTPLITGLILMLIPISAVTADDVIILEDIPEPTAPEQVEPIIENPVEFDVNEATVDSTDTPVETDVNEVTTESPEITDGSSQPKEENVKVNVVNVSETFFRVTTDPETGSETRTATQEAKPGDLIEIVIAANNASDETLRDVELTNVVPSGPVQLLLDTIDTNFNNGLYRLSRNGSDFFPAEAELDADTVGFIQWVIFSLPAGETATFRYRIQINP</sequence>
<dbReference type="HOGENOM" id="CLU_1244492_0_0_6"/>
<reference evidence="2 3" key="1">
    <citation type="submission" date="2006-02" db="EMBL/GenBank/DDBJ databases">
        <authorList>
            <person name="Pinhassi J."/>
            <person name="Pedros-Alio C."/>
            <person name="Ferriera S."/>
            <person name="Johnson J."/>
            <person name="Kravitz S."/>
            <person name="Halpern A."/>
            <person name="Remington K."/>
            <person name="Beeson K."/>
            <person name="Tran B."/>
            <person name="Rogers Y.-H."/>
            <person name="Friedman R."/>
            <person name="Venter J.C."/>
        </authorList>
    </citation>
    <scope>NUCLEOTIDE SEQUENCE [LARGE SCALE GENOMIC DNA]</scope>
    <source>
        <strain evidence="2 3">MED297</strain>
    </source>
</reference>
<dbReference type="RefSeq" id="WP_008044018.1">
    <property type="nucleotide sequence ID" value="NZ_CH724150.1"/>
</dbReference>
<keyword evidence="3" id="KW-1185">Reference proteome</keyword>
<feature type="compositionally biased region" description="Polar residues" evidence="1">
    <location>
        <begin position="65"/>
        <end position="88"/>
    </location>
</feature>
<organism evidence="2 3">
    <name type="scientific">Reinekea blandensis MED297</name>
    <dbReference type="NCBI Taxonomy" id="314283"/>
    <lineage>
        <taxon>Bacteria</taxon>
        <taxon>Pseudomonadati</taxon>
        <taxon>Pseudomonadota</taxon>
        <taxon>Gammaproteobacteria</taxon>
        <taxon>Oceanospirillales</taxon>
        <taxon>Saccharospirillaceae</taxon>
        <taxon>Reinekea</taxon>
    </lineage>
</organism>
<dbReference type="OrthoDB" id="6194663at2"/>
<evidence type="ECO:0000313" key="2">
    <source>
        <dbReference type="EMBL" id="EAR08487.1"/>
    </source>
</evidence>
<protein>
    <recommendedName>
        <fullName evidence="4">DUF11 domain-containing protein</fullName>
    </recommendedName>
</protein>
<dbReference type="EMBL" id="AAOE01000020">
    <property type="protein sequence ID" value="EAR08487.1"/>
    <property type="molecule type" value="Genomic_DNA"/>
</dbReference>
<accession>A4BHD9</accession>
<name>A4BHD9_9GAMM</name>
<comment type="caution">
    <text evidence="2">The sequence shown here is derived from an EMBL/GenBank/DDBJ whole genome shotgun (WGS) entry which is preliminary data.</text>
</comment>
<evidence type="ECO:0000313" key="3">
    <source>
        <dbReference type="Proteomes" id="UP000005953"/>
    </source>
</evidence>
<dbReference type="Proteomes" id="UP000005953">
    <property type="component" value="Unassembled WGS sequence"/>
</dbReference>
<evidence type="ECO:0008006" key="4">
    <source>
        <dbReference type="Google" id="ProtNLM"/>
    </source>
</evidence>
<gene>
    <name evidence="2" type="ORF">MED297_17882</name>
</gene>